<comment type="caution">
    <text evidence="1">The sequence shown here is derived from an EMBL/GenBank/DDBJ whole genome shotgun (WGS) entry which is preliminary data.</text>
</comment>
<protein>
    <recommendedName>
        <fullName evidence="3">LytR/CpsA/Psr regulator C-terminal domain-containing protein</fullName>
    </recommendedName>
</protein>
<keyword evidence="2" id="KW-1185">Reference proteome</keyword>
<gene>
    <name evidence="1" type="ORF">J2Z42_000521</name>
</gene>
<evidence type="ECO:0000313" key="2">
    <source>
        <dbReference type="Proteomes" id="UP001519307"/>
    </source>
</evidence>
<dbReference type="Proteomes" id="UP001519307">
    <property type="component" value="Unassembled WGS sequence"/>
</dbReference>
<evidence type="ECO:0000313" key="1">
    <source>
        <dbReference type="EMBL" id="MBP2031856.1"/>
    </source>
</evidence>
<reference evidence="1 2" key="1">
    <citation type="submission" date="2021-03" db="EMBL/GenBank/DDBJ databases">
        <title>Genomic Encyclopedia of Type Strains, Phase IV (KMG-IV): sequencing the most valuable type-strain genomes for metagenomic binning, comparative biology and taxonomic classification.</title>
        <authorList>
            <person name="Goeker M."/>
        </authorList>
    </citation>
    <scope>NUCLEOTIDE SEQUENCE [LARGE SCALE GENOMIC DNA]</scope>
    <source>
        <strain evidence="1 2">DSM 28783</strain>
    </source>
</reference>
<evidence type="ECO:0008006" key="3">
    <source>
        <dbReference type="Google" id="ProtNLM"/>
    </source>
</evidence>
<organism evidence="1 2">
    <name type="scientific">Clostridium algifaecis</name>
    <dbReference type="NCBI Taxonomy" id="1472040"/>
    <lineage>
        <taxon>Bacteria</taxon>
        <taxon>Bacillati</taxon>
        <taxon>Bacillota</taxon>
        <taxon>Clostridia</taxon>
        <taxon>Eubacteriales</taxon>
        <taxon>Clostridiaceae</taxon>
        <taxon>Clostridium</taxon>
    </lineage>
</organism>
<dbReference type="EMBL" id="JAGGLM010000001">
    <property type="protein sequence ID" value="MBP2031856.1"/>
    <property type="molecule type" value="Genomic_DNA"/>
</dbReference>
<accession>A0ABS4KQU9</accession>
<sequence length="109" mass="12127">MRIEAYYNGLKSANYAVETLKNQGFNNSAVDLNDNYIDFDNYKYNFSDAIINSGGFSNNSYKSNTISSGGFQDIPNSSYKVVINSNLTNDMAKLKQLILETGGKLKTKI</sequence>
<dbReference type="RefSeq" id="WP_209700780.1">
    <property type="nucleotide sequence ID" value="NZ_JAGGLM010000001.1"/>
</dbReference>
<name>A0ABS4KQU9_9CLOT</name>
<proteinExistence type="predicted"/>